<accession>A0A835GVI6</accession>
<evidence type="ECO:0000256" key="1">
    <source>
        <dbReference type="ARBA" id="ARBA00023054"/>
    </source>
</evidence>
<feature type="compositionally biased region" description="Basic and acidic residues" evidence="2">
    <location>
        <begin position="252"/>
        <end position="266"/>
    </location>
</feature>
<sequence>LQNVLAKICKAPQGNEVLNLPSPNELKHFTEKAKNKYREIKLLFQDIQTGTSSKELLQTLDIDDVKKSTLELENRIKSLKSYLQSELARLKAAEIELNKTAKEDQVIVNNCKKNLRIQTAKYNEIVPSPVKTLITSPFKCEEVQQFQEFMLNSANRYGGWNEYHHNIFVNHWQKYFSASIDGSHNEKIDNIQHYPGYDKFLSEVLPKLQGIREQDIISHIQWYLKFVFLKKQQQRAIDQWRSNRRIIKSATKELPPHKTNEMDKMKTNRRKSANDISYNSKRDSIGHSANQDKIRKSKQVSNLEIYTRFTRLTLSYSFSFSFIRKCYSEDMTNMKNVEKVLETDDETINTFKWLQSNGVAELNSKEVENKPNTNSLENIKKLRIPDWRLGL</sequence>
<dbReference type="InterPro" id="IPR039902">
    <property type="entry name" value="CCDC148/CCDC112"/>
</dbReference>
<feature type="non-terminal residue" evidence="3">
    <location>
        <position position="391"/>
    </location>
</feature>
<dbReference type="PANTHER" id="PTHR21549">
    <property type="entry name" value="MUTATED IN BLADDER CANCER 1"/>
    <property type="match status" value="1"/>
</dbReference>
<proteinExistence type="predicted"/>
<keyword evidence="4" id="KW-1185">Reference proteome</keyword>
<protein>
    <recommendedName>
        <fullName evidence="5">Coiled-coil domain-containing protein 112</fullName>
    </recommendedName>
</protein>
<dbReference type="EMBL" id="JACKWZ010000001">
    <property type="protein sequence ID" value="KAF9424842.1"/>
    <property type="molecule type" value="Genomic_DNA"/>
</dbReference>
<gene>
    <name evidence="3" type="ORF">HW555_000143</name>
</gene>
<evidence type="ECO:0008006" key="5">
    <source>
        <dbReference type="Google" id="ProtNLM"/>
    </source>
</evidence>
<evidence type="ECO:0000313" key="3">
    <source>
        <dbReference type="EMBL" id="KAF9424842.1"/>
    </source>
</evidence>
<evidence type="ECO:0000256" key="2">
    <source>
        <dbReference type="SAM" id="MobiDB-lite"/>
    </source>
</evidence>
<comment type="caution">
    <text evidence="3">The sequence shown here is derived from an EMBL/GenBank/DDBJ whole genome shotgun (WGS) entry which is preliminary data.</text>
</comment>
<feature type="region of interest" description="Disordered" evidence="2">
    <location>
        <begin position="252"/>
        <end position="293"/>
    </location>
</feature>
<evidence type="ECO:0000313" key="4">
    <source>
        <dbReference type="Proteomes" id="UP000648187"/>
    </source>
</evidence>
<dbReference type="PANTHER" id="PTHR21549:SF0">
    <property type="entry name" value="COILED-COIL DOMAIN-CONTAINING PROTEIN 112"/>
    <property type="match status" value="1"/>
</dbReference>
<reference evidence="3" key="1">
    <citation type="submission" date="2020-08" db="EMBL/GenBank/DDBJ databases">
        <title>Spodoptera exigua strain:BAW_Kor-Di-RS1 Genome sequencing and assembly.</title>
        <authorList>
            <person name="Kim J."/>
            <person name="Nam H.Y."/>
            <person name="Kwon M."/>
            <person name="Choi J.H."/>
            <person name="Cho S.R."/>
            <person name="Kim G.-H."/>
        </authorList>
    </citation>
    <scope>NUCLEOTIDE SEQUENCE</scope>
    <source>
        <strain evidence="3">BAW_Kor-Di-RS1</strain>
        <tissue evidence="3">Whole-body</tissue>
    </source>
</reference>
<keyword evidence="1" id="KW-0175">Coiled coil</keyword>
<organism evidence="3 4">
    <name type="scientific">Spodoptera exigua</name>
    <name type="common">Beet armyworm</name>
    <name type="synonym">Noctua fulgens</name>
    <dbReference type="NCBI Taxonomy" id="7107"/>
    <lineage>
        <taxon>Eukaryota</taxon>
        <taxon>Metazoa</taxon>
        <taxon>Ecdysozoa</taxon>
        <taxon>Arthropoda</taxon>
        <taxon>Hexapoda</taxon>
        <taxon>Insecta</taxon>
        <taxon>Pterygota</taxon>
        <taxon>Neoptera</taxon>
        <taxon>Endopterygota</taxon>
        <taxon>Lepidoptera</taxon>
        <taxon>Glossata</taxon>
        <taxon>Ditrysia</taxon>
        <taxon>Noctuoidea</taxon>
        <taxon>Noctuidae</taxon>
        <taxon>Amphipyrinae</taxon>
        <taxon>Spodoptera</taxon>
    </lineage>
</organism>
<dbReference type="Proteomes" id="UP000648187">
    <property type="component" value="Unassembled WGS sequence"/>
</dbReference>
<feature type="compositionally biased region" description="Basic and acidic residues" evidence="2">
    <location>
        <begin position="280"/>
        <end position="293"/>
    </location>
</feature>
<dbReference type="AlphaFoldDB" id="A0A835GVI6"/>
<name>A0A835GVI6_SPOEX</name>